<organism evidence="3 4">
    <name type="scientific">Mycena venus</name>
    <dbReference type="NCBI Taxonomy" id="2733690"/>
    <lineage>
        <taxon>Eukaryota</taxon>
        <taxon>Fungi</taxon>
        <taxon>Dikarya</taxon>
        <taxon>Basidiomycota</taxon>
        <taxon>Agaricomycotina</taxon>
        <taxon>Agaricomycetes</taxon>
        <taxon>Agaricomycetidae</taxon>
        <taxon>Agaricales</taxon>
        <taxon>Marasmiineae</taxon>
        <taxon>Mycenaceae</taxon>
        <taxon>Mycena</taxon>
    </lineage>
</organism>
<protein>
    <recommendedName>
        <fullName evidence="5">No apical meristem-associated C-terminal domain-containing protein</fullName>
    </recommendedName>
</protein>
<gene>
    <name evidence="3" type="ORF">MVEN_00103000</name>
</gene>
<feature type="coiled-coil region" evidence="1">
    <location>
        <begin position="321"/>
        <end position="371"/>
    </location>
</feature>
<keyword evidence="1" id="KW-0175">Coiled coil</keyword>
<evidence type="ECO:0000256" key="2">
    <source>
        <dbReference type="SAM" id="MobiDB-lite"/>
    </source>
</evidence>
<feature type="compositionally biased region" description="Basic and acidic residues" evidence="2">
    <location>
        <begin position="266"/>
        <end position="284"/>
    </location>
</feature>
<feature type="compositionally biased region" description="Basic and acidic residues" evidence="2">
    <location>
        <begin position="1"/>
        <end position="14"/>
    </location>
</feature>
<dbReference type="OrthoDB" id="3269075at2759"/>
<accession>A0A8H7DHH9</accession>
<sequence>MGRKAKDPVQKEKTLPPVSRPAGRSKKRTNSEDIVEVADSDSGGKESTKDRSNIISWAENPAWLGRAIEHLTTDSSFRLKLFSDSTEDANKEDRQKKQAKESKINMYGTLADVVFKDEAVVSEEVREDYAQDSSRYAKSLQQQFARLKKTYTVHVKTLYQTGGGLKPADQQSNLIEKIQQSFPHWDELHGFWCELPNYNPIGVSNATGGVNHGAKAEALFRKKGSDVDAGNTSGIEDPPGWNEHPSGRGRSASSVGDQEIDELSSDEEKPVIKPEKKAEKEKSSSRGKPAKAAVKPGDKRTFDLTALDEAHRQDMADSARRQDARLALEAKRTELQLEREKNKKRKLEFDAERLRIEQEDRRERMRREEERDNRLFSLMSGMMGMGAGMGASVGAGNMMMQAGPSAHFGMQASSSFGSSVPSMSNGSTSEFGLDDDYTYSFGSSKEAE</sequence>
<name>A0A8H7DHH9_9AGAR</name>
<feature type="compositionally biased region" description="Low complexity" evidence="2">
    <location>
        <begin position="413"/>
        <end position="429"/>
    </location>
</feature>
<evidence type="ECO:0008006" key="5">
    <source>
        <dbReference type="Google" id="ProtNLM"/>
    </source>
</evidence>
<feature type="compositionally biased region" description="Basic and acidic residues" evidence="2">
    <location>
        <begin position="42"/>
        <end position="52"/>
    </location>
</feature>
<keyword evidence="4" id="KW-1185">Reference proteome</keyword>
<dbReference type="EMBL" id="JACAZI010000001">
    <property type="protein sequence ID" value="KAF7372418.1"/>
    <property type="molecule type" value="Genomic_DNA"/>
</dbReference>
<dbReference type="Proteomes" id="UP000620124">
    <property type="component" value="Unassembled WGS sequence"/>
</dbReference>
<feature type="region of interest" description="Disordered" evidence="2">
    <location>
        <begin position="223"/>
        <end position="299"/>
    </location>
</feature>
<feature type="region of interest" description="Disordered" evidence="2">
    <location>
        <begin position="407"/>
        <end position="436"/>
    </location>
</feature>
<reference evidence="3" key="1">
    <citation type="submission" date="2020-05" db="EMBL/GenBank/DDBJ databases">
        <title>Mycena genomes resolve the evolution of fungal bioluminescence.</title>
        <authorList>
            <person name="Tsai I.J."/>
        </authorList>
    </citation>
    <scope>NUCLEOTIDE SEQUENCE</scope>
    <source>
        <strain evidence="3">CCC161011</strain>
    </source>
</reference>
<dbReference type="AlphaFoldDB" id="A0A8H7DHH9"/>
<evidence type="ECO:0000313" key="4">
    <source>
        <dbReference type="Proteomes" id="UP000620124"/>
    </source>
</evidence>
<proteinExistence type="predicted"/>
<comment type="caution">
    <text evidence="3">The sequence shown here is derived from an EMBL/GenBank/DDBJ whole genome shotgun (WGS) entry which is preliminary data.</text>
</comment>
<evidence type="ECO:0000313" key="3">
    <source>
        <dbReference type="EMBL" id="KAF7372418.1"/>
    </source>
</evidence>
<feature type="region of interest" description="Disordered" evidence="2">
    <location>
        <begin position="1"/>
        <end position="53"/>
    </location>
</feature>
<evidence type="ECO:0000256" key="1">
    <source>
        <dbReference type="SAM" id="Coils"/>
    </source>
</evidence>